<dbReference type="Gene3D" id="2.60.120.620">
    <property type="entry name" value="q2cbj1_9rhob like domain"/>
    <property type="match status" value="1"/>
</dbReference>
<organism evidence="7 8">
    <name type="scientific">Penicillium atrosanguineum</name>
    <dbReference type="NCBI Taxonomy" id="1132637"/>
    <lineage>
        <taxon>Eukaryota</taxon>
        <taxon>Fungi</taxon>
        <taxon>Dikarya</taxon>
        <taxon>Ascomycota</taxon>
        <taxon>Pezizomycotina</taxon>
        <taxon>Eurotiomycetes</taxon>
        <taxon>Eurotiomycetidae</taxon>
        <taxon>Eurotiales</taxon>
        <taxon>Aspergillaceae</taxon>
        <taxon>Penicillium</taxon>
    </lineage>
</organism>
<gene>
    <name evidence="7" type="ORF">N7476_004755</name>
</gene>
<evidence type="ECO:0000256" key="4">
    <source>
        <dbReference type="ARBA" id="ARBA00022964"/>
    </source>
</evidence>
<evidence type="ECO:0000256" key="6">
    <source>
        <dbReference type="ARBA" id="ARBA00023004"/>
    </source>
</evidence>
<evidence type="ECO:0000256" key="5">
    <source>
        <dbReference type="ARBA" id="ARBA00023002"/>
    </source>
</evidence>
<dbReference type="Pfam" id="PF05721">
    <property type="entry name" value="PhyH"/>
    <property type="match status" value="1"/>
</dbReference>
<dbReference type="PANTHER" id="PTHR20883">
    <property type="entry name" value="PHYTANOYL-COA DIOXYGENASE DOMAIN CONTAINING 1"/>
    <property type="match status" value="1"/>
</dbReference>
<dbReference type="GO" id="GO:0046872">
    <property type="term" value="F:metal ion binding"/>
    <property type="evidence" value="ECO:0007669"/>
    <property type="project" value="UniProtKB-KW"/>
</dbReference>
<evidence type="ECO:0000256" key="2">
    <source>
        <dbReference type="ARBA" id="ARBA00005830"/>
    </source>
</evidence>
<keyword evidence="3" id="KW-0479">Metal-binding</keyword>
<reference evidence="7" key="2">
    <citation type="journal article" date="2023" name="IMA Fungus">
        <title>Comparative genomic study of the Penicillium genus elucidates a diverse pangenome and 15 lateral gene transfer events.</title>
        <authorList>
            <person name="Petersen C."/>
            <person name="Sorensen T."/>
            <person name="Nielsen M.R."/>
            <person name="Sondergaard T.E."/>
            <person name="Sorensen J.L."/>
            <person name="Fitzpatrick D.A."/>
            <person name="Frisvad J.C."/>
            <person name="Nielsen K.L."/>
        </authorList>
    </citation>
    <scope>NUCLEOTIDE SEQUENCE</scope>
    <source>
        <strain evidence="7">IBT 21472</strain>
    </source>
</reference>
<comment type="cofactor">
    <cofactor evidence="1">
        <name>Fe cation</name>
        <dbReference type="ChEBI" id="CHEBI:24875"/>
    </cofactor>
</comment>
<dbReference type="PANTHER" id="PTHR20883:SF19">
    <property type="entry name" value="MULTIFUNCTIONAL DIOXYGENASE AUSE"/>
    <property type="match status" value="1"/>
</dbReference>
<evidence type="ECO:0000256" key="1">
    <source>
        <dbReference type="ARBA" id="ARBA00001962"/>
    </source>
</evidence>
<sequence length="284" mass="31093">MVSTNKPILQRVSAQPSVDLDQVFKALQKDGAVILENFLSAEQVTRFLGDTEAPLSHVKPGANYAEESLRMFYGYKTKRLSDLTTVSSTFRRELLDHDLVHRICEATFLPQCGTYWLGGAEIVEVGPGERSQPLHRDQDEWPIFKLVGPDAPEACLNFLVALSHFSAENGATRIIPGSNKLDHSQECDAVEATIPAVMNSGDCIVLSGKTVHGAGANRTDDRRLGLVLSMQCSYLTPEEAFPLHVHPGTAETMSQRARSMIGLSSHFAKDGTGLWQGVNCTVIR</sequence>
<keyword evidence="4 7" id="KW-0223">Dioxygenase</keyword>
<keyword evidence="6" id="KW-0408">Iron</keyword>
<keyword evidence="8" id="KW-1185">Reference proteome</keyword>
<dbReference type="GO" id="GO:0051213">
    <property type="term" value="F:dioxygenase activity"/>
    <property type="evidence" value="ECO:0007669"/>
    <property type="project" value="UniProtKB-KW"/>
</dbReference>
<dbReference type="Proteomes" id="UP001147746">
    <property type="component" value="Unassembled WGS sequence"/>
</dbReference>
<protein>
    <submittedName>
        <fullName evidence="7">Phytanoyl- dioxygenase protein</fullName>
    </submittedName>
</protein>
<name>A0A9W9PZX3_9EURO</name>
<comment type="caution">
    <text evidence="7">The sequence shown here is derived from an EMBL/GenBank/DDBJ whole genome shotgun (WGS) entry which is preliminary data.</text>
</comment>
<proteinExistence type="inferred from homology"/>
<dbReference type="SUPFAM" id="SSF51197">
    <property type="entry name" value="Clavaminate synthase-like"/>
    <property type="match status" value="1"/>
</dbReference>
<dbReference type="EMBL" id="JAPZBO010000004">
    <property type="protein sequence ID" value="KAJ5318335.1"/>
    <property type="molecule type" value="Genomic_DNA"/>
</dbReference>
<reference evidence="7" key="1">
    <citation type="submission" date="2022-12" db="EMBL/GenBank/DDBJ databases">
        <authorList>
            <person name="Petersen C."/>
        </authorList>
    </citation>
    <scope>NUCLEOTIDE SEQUENCE</scope>
    <source>
        <strain evidence="7">IBT 21472</strain>
    </source>
</reference>
<dbReference type="AlphaFoldDB" id="A0A9W9PZX3"/>
<keyword evidence="5" id="KW-0560">Oxidoreductase</keyword>
<comment type="similarity">
    <text evidence="2">Belongs to the PhyH family.</text>
</comment>
<evidence type="ECO:0000256" key="3">
    <source>
        <dbReference type="ARBA" id="ARBA00022723"/>
    </source>
</evidence>
<dbReference type="InterPro" id="IPR008775">
    <property type="entry name" value="Phytyl_CoA_dOase-like"/>
</dbReference>
<evidence type="ECO:0000313" key="8">
    <source>
        <dbReference type="Proteomes" id="UP001147746"/>
    </source>
</evidence>
<accession>A0A9W9PZX3</accession>
<evidence type="ECO:0000313" key="7">
    <source>
        <dbReference type="EMBL" id="KAJ5318335.1"/>
    </source>
</evidence>